<feature type="binding site" evidence="10">
    <location>
        <position position="10"/>
    </location>
    <ligand>
        <name>Mn(2+)</name>
        <dbReference type="ChEBI" id="CHEBI:29035"/>
        <label>1</label>
    </ligand>
</feature>
<reference evidence="12" key="1">
    <citation type="submission" date="2022-08" db="EMBL/GenBank/DDBJ databases">
        <title>Catabolic pathway analysis in culturable SAR92 clade bacteria reveals their overlooked roles in DMSP degradation in coastal seas.</title>
        <authorList>
            <person name="He X."/>
            <person name="Zhang X."/>
            <person name="Zhang Y."/>
        </authorList>
    </citation>
    <scope>NUCLEOTIDE SEQUENCE</scope>
    <source>
        <strain evidence="12">H455</strain>
    </source>
</reference>
<dbReference type="InterPro" id="IPR004843">
    <property type="entry name" value="Calcineurin-like_PHP"/>
</dbReference>
<feature type="binding site" evidence="10">
    <location>
        <position position="41"/>
    </location>
    <ligand>
        <name>Mn(2+)</name>
        <dbReference type="ChEBI" id="CHEBI:29035"/>
        <label>2</label>
    </ligand>
</feature>
<evidence type="ECO:0000256" key="2">
    <source>
        <dbReference type="ARBA" id="ARBA00022516"/>
    </source>
</evidence>
<keyword evidence="8 10" id="KW-0472">Membrane</keyword>
<dbReference type="PANTHER" id="PTHR34990">
    <property type="entry name" value="UDP-2,3-DIACYLGLUCOSAMINE HYDROLASE-RELATED"/>
    <property type="match status" value="1"/>
</dbReference>
<feature type="binding site" evidence="10">
    <location>
        <position position="164"/>
    </location>
    <ligand>
        <name>substrate</name>
    </ligand>
</feature>
<keyword evidence="4 10" id="KW-0441">Lipid A biosynthesis</keyword>
<dbReference type="Proteomes" id="UP001059934">
    <property type="component" value="Chromosome"/>
</dbReference>
<evidence type="ECO:0000256" key="3">
    <source>
        <dbReference type="ARBA" id="ARBA00022519"/>
    </source>
</evidence>
<name>A0ABY5TJ88_9GAMM</name>
<dbReference type="NCBIfam" id="TIGR01854">
    <property type="entry name" value="lipid_A_lpxH"/>
    <property type="match status" value="1"/>
</dbReference>
<keyword evidence="3 10" id="KW-0997">Cell inner membrane</keyword>
<feature type="domain" description="Calcineurin-like phosphoesterase" evidence="11">
    <location>
        <begin position="1"/>
        <end position="199"/>
    </location>
</feature>
<dbReference type="EMBL" id="CP103416">
    <property type="protein sequence ID" value="UVW33938.1"/>
    <property type="molecule type" value="Genomic_DNA"/>
</dbReference>
<keyword evidence="5 10" id="KW-0479">Metal-binding</keyword>
<evidence type="ECO:0000259" key="11">
    <source>
        <dbReference type="Pfam" id="PF00149"/>
    </source>
</evidence>
<feature type="binding site" evidence="10">
    <location>
        <position position="160"/>
    </location>
    <ligand>
        <name>substrate</name>
    </ligand>
</feature>
<feature type="binding site" evidence="10">
    <location>
        <position position="114"/>
    </location>
    <ligand>
        <name>Mn(2+)</name>
        <dbReference type="ChEBI" id="CHEBI:29035"/>
        <label>2</label>
    </ligand>
</feature>
<dbReference type="SUPFAM" id="SSF56300">
    <property type="entry name" value="Metallo-dependent phosphatases"/>
    <property type="match status" value="1"/>
</dbReference>
<gene>
    <name evidence="10" type="primary">lpxH</name>
    <name evidence="12" type="ORF">NYF23_07770</name>
</gene>
<evidence type="ECO:0000313" key="13">
    <source>
        <dbReference type="Proteomes" id="UP001059934"/>
    </source>
</evidence>
<dbReference type="InterPro" id="IPR010138">
    <property type="entry name" value="UDP-diacylglucosamine_Hdrlase"/>
</dbReference>
<keyword evidence="1 10" id="KW-1003">Cell membrane</keyword>
<comment type="similarity">
    <text evidence="10">Belongs to the LpxH family.</text>
</comment>
<comment type="function">
    <text evidence="10">Hydrolyzes the pyrophosphate bond of UDP-2,3-diacylglucosamine to yield 2,3-diacylglucosamine 1-phosphate (lipid X) and UMP by catalyzing the attack of water at the alpha-P atom. Involved in the biosynthesis of lipid A, a phosphorylated glycolipid that anchors the lipopolysaccharide to the outer membrane of the cell.</text>
</comment>
<feature type="binding site" evidence="10">
    <location>
        <begin position="79"/>
        <end position="80"/>
    </location>
    <ligand>
        <name>substrate</name>
    </ligand>
</feature>
<comment type="subcellular location">
    <subcellularLocation>
        <location evidence="10">Cell inner membrane</location>
        <topology evidence="10">Peripheral membrane protein</topology>
        <orientation evidence="10">Cytoplasmic side</orientation>
    </subcellularLocation>
</comment>
<comment type="pathway">
    <text evidence="10">Glycolipid biosynthesis; lipid IV(A) biosynthesis; lipid IV(A) from (3R)-3-hydroxytetradecanoyl-[acyl-carrier-protein] and UDP-N-acetyl-alpha-D-glucosamine: step 4/6.</text>
</comment>
<sequence length="248" mass="27899">MSVLFISDLHLAPERPAVTRAFLSFLRDQASEVDALYILGDLFEAWVGDDDPTELAAQAQASLGQLSQSGVKLYIQHGNRDFLIGQRFIQRCGAELLADEHLVQHQGQTALVMHGDSLCTDDVDYQRFRRKARNPIYKWCLSHLPLKRRQKLATDWRAKSMSANSNKSTAIMDVNSAAVDAVMAKHRVEVLIHGHTHRPDLHQVSQGQRIVLGDWHDLGWVISMSEGGFALHSFAIDDPNQILTRKQI</sequence>
<feature type="binding site" evidence="10">
    <location>
        <position position="41"/>
    </location>
    <ligand>
        <name>Mn(2+)</name>
        <dbReference type="ChEBI" id="CHEBI:29035"/>
        <label>1</label>
    </ligand>
</feature>
<evidence type="ECO:0000256" key="10">
    <source>
        <dbReference type="HAMAP-Rule" id="MF_00575"/>
    </source>
</evidence>
<dbReference type="HAMAP" id="MF_00575">
    <property type="entry name" value="LpxH"/>
    <property type="match status" value="1"/>
</dbReference>
<feature type="binding site" evidence="10">
    <location>
        <position position="122"/>
    </location>
    <ligand>
        <name>substrate</name>
    </ligand>
</feature>
<feature type="binding site" evidence="10">
    <location>
        <position position="195"/>
    </location>
    <ligand>
        <name>Mn(2+)</name>
        <dbReference type="ChEBI" id="CHEBI:29035"/>
        <label>2</label>
    </ligand>
</feature>
<comment type="catalytic activity">
    <reaction evidence="10">
        <text>UDP-2-N,3-O-bis[(3R)-3-hydroxytetradecanoyl]-alpha-D-glucosamine + H2O = 2-N,3-O-bis[(3R)-3-hydroxytetradecanoyl]-alpha-D-glucosaminyl 1-phosphate + UMP + 2 H(+)</text>
        <dbReference type="Rhea" id="RHEA:25213"/>
        <dbReference type="ChEBI" id="CHEBI:15377"/>
        <dbReference type="ChEBI" id="CHEBI:15378"/>
        <dbReference type="ChEBI" id="CHEBI:57865"/>
        <dbReference type="ChEBI" id="CHEBI:57957"/>
        <dbReference type="ChEBI" id="CHEBI:78847"/>
        <dbReference type="EC" id="3.6.1.54"/>
    </reaction>
</comment>
<feature type="binding site" evidence="10">
    <location>
        <position position="195"/>
    </location>
    <ligand>
        <name>substrate</name>
    </ligand>
</feature>
<dbReference type="EC" id="3.6.1.54" evidence="10"/>
<feature type="binding site" evidence="10">
    <location>
        <position position="167"/>
    </location>
    <ligand>
        <name>substrate</name>
    </ligand>
</feature>
<feature type="binding site" evidence="10">
    <location>
        <position position="8"/>
    </location>
    <ligand>
        <name>Mn(2+)</name>
        <dbReference type="ChEBI" id="CHEBI:29035"/>
        <label>1</label>
    </ligand>
</feature>
<keyword evidence="13" id="KW-1185">Reference proteome</keyword>
<dbReference type="Pfam" id="PF00149">
    <property type="entry name" value="Metallophos"/>
    <property type="match status" value="1"/>
</dbReference>
<dbReference type="NCBIfam" id="NF003743">
    <property type="entry name" value="PRK05340.1"/>
    <property type="match status" value="1"/>
</dbReference>
<feature type="binding site" evidence="10">
    <location>
        <position position="197"/>
    </location>
    <ligand>
        <name>Mn(2+)</name>
        <dbReference type="ChEBI" id="CHEBI:29035"/>
        <label>1</label>
    </ligand>
</feature>
<evidence type="ECO:0000256" key="8">
    <source>
        <dbReference type="ARBA" id="ARBA00023136"/>
    </source>
</evidence>
<feature type="binding site" evidence="10">
    <location>
        <position position="79"/>
    </location>
    <ligand>
        <name>Mn(2+)</name>
        <dbReference type="ChEBI" id="CHEBI:29035"/>
        <label>2</label>
    </ligand>
</feature>
<keyword evidence="2 10" id="KW-0444">Lipid biosynthesis</keyword>
<keyword evidence="6 10" id="KW-0378">Hydrolase</keyword>
<evidence type="ECO:0000256" key="9">
    <source>
        <dbReference type="ARBA" id="ARBA00023211"/>
    </source>
</evidence>
<dbReference type="Gene3D" id="3.60.21.10">
    <property type="match status" value="1"/>
</dbReference>
<dbReference type="InterPro" id="IPR043461">
    <property type="entry name" value="LpxH-like"/>
</dbReference>
<proteinExistence type="inferred from homology"/>
<keyword evidence="7 10" id="KW-0443">Lipid metabolism</keyword>
<dbReference type="InterPro" id="IPR029052">
    <property type="entry name" value="Metallo-depent_PP-like"/>
</dbReference>
<comment type="cofactor">
    <cofactor evidence="10">
        <name>Mn(2+)</name>
        <dbReference type="ChEBI" id="CHEBI:29035"/>
    </cofactor>
    <text evidence="10">Binds 2 Mn(2+) ions per subunit in a binuclear metal center.</text>
</comment>
<organism evidence="12 13">
    <name type="scientific">SAR92 clade bacterium H455</name>
    <dbReference type="NCBI Taxonomy" id="2974818"/>
    <lineage>
        <taxon>Bacteria</taxon>
        <taxon>Pseudomonadati</taxon>
        <taxon>Pseudomonadota</taxon>
        <taxon>Gammaproteobacteria</taxon>
        <taxon>Cellvibrionales</taxon>
        <taxon>Porticoccaceae</taxon>
        <taxon>SAR92 clade</taxon>
    </lineage>
</organism>
<evidence type="ECO:0000256" key="7">
    <source>
        <dbReference type="ARBA" id="ARBA00023098"/>
    </source>
</evidence>
<evidence type="ECO:0000256" key="5">
    <source>
        <dbReference type="ARBA" id="ARBA00022723"/>
    </source>
</evidence>
<evidence type="ECO:0000313" key="12">
    <source>
        <dbReference type="EMBL" id="UVW33938.1"/>
    </source>
</evidence>
<dbReference type="GO" id="GO:0016787">
    <property type="term" value="F:hydrolase activity"/>
    <property type="evidence" value="ECO:0007669"/>
    <property type="project" value="UniProtKB-KW"/>
</dbReference>
<protein>
    <recommendedName>
        <fullName evidence="10">UDP-2,3-diacylglucosamine hydrolase</fullName>
        <ecNumber evidence="10">3.6.1.54</ecNumber>
    </recommendedName>
    <alternativeName>
        <fullName evidence="10">UDP-2,3-diacylglucosamine diphosphatase</fullName>
    </alternativeName>
</protein>
<dbReference type="CDD" id="cd07398">
    <property type="entry name" value="MPP_YbbF-LpxH"/>
    <property type="match status" value="1"/>
</dbReference>
<dbReference type="PANTHER" id="PTHR34990:SF1">
    <property type="entry name" value="UDP-2,3-DIACYLGLUCOSAMINE HYDROLASE"/>
    <property type="match status" value="1"/>
</dbReference>
<keyword evidence="9 10" id="KW-0464">Manganese</keyword>
<evidence type="ECO:0000256" key="1">
    <source>
        <dbReference type="ARBA" id="ARBA00022475"/>
    </source>
</evidence>
<evidence type="ECO:0000256" key="6">
    <source>
        <dbReference type="ARBA" id="ARBA00022801"/>
    </source>
</evidence>
<accession>A0ABY5TJ88</accession>
<evidence type="ECO:0000256" key="4">
    <source>
        <dbReference type="ARBA" id="ARBA00022556"/>
    </source>
</evidence>